<organism evidence="2 3">
    <name type="scientific">Hanseniaspora valbyensis NRRL Y-1626</name>
    <dbReference type="NCBI Taxonomy" id="766949"/>
    <lineage>
        <taxon>Eukaryota</taxon>
        <taxon>Fungi</taxon>
        <taxon>Dikarya</taxon>
        <taxon>Ascomycota</taxon>
        <taxon>Saccharomycotina</taxon>
        <taxon>Saccharomycetes</taxon>
        <taxon>Saccharomycodales</taxon>
        <taxon>Saccharomycodaceae</taxon>
        <taxon>Hanseniaspora</taxon>
    </lineage>
</organism>
<reference evidence="3" key="1">
    <citation type="journal article" date="2016" name="Proc. Natl. Acad. Sci. U.S.A.">
        <title>Comparative genomics of biotechnologically important yeasts.</title>
        <authorList>
            <person name="Riley R."/>
            <person name="Haridas S."/>
            <person name="Wolfe K.H."/>
            <person name="Lopes M.R."/>
            <person name="Hittinger C.T."/>
            <person name="Goeker M."/>
            <person name="Salamov A.A."/>
            <person name="Wisecaver J.H."/>
            <person name="Long T.M."/>
            <person name="Calvey C.H."/>
            <person name="Aerts A.L."/>
            <person name="Barry K.W."/>
            <person name="Choi C."/>
            <person name="Clum A."/>
            <person name="Coughlan A.Y."/>
            <person name="Deshpande S."/>
            <person name="Douglass A.P."/>
            <person name="Hanson S.J."/>
            <person name="Klenk H.-P."/>
            <person name="LaButti K.M."/>
            <person name="Lapidus A."/>
            <person name="Lindquist E.A."/>
            <person name="Lipzen A.M."/>
            <person name="Meier-Kolthoff J.P."/>
            <person name="Ohm R.A."/>
            <person name="Otillar R.P."/>
            <person name="Pangilinan J.L."/>
            <person name="Peng Y."/>
            <person name="Rokas A."/>
            <person name="Rosa C.A."/>
            <person name="Scheuner C."/>
            <person name="Sibirny A.A."/>
            <person name="Slot J.C."/>
            <person name="Stielow J.B."/>
            <person name="Sun H."/>
            <person name="Kurtzman C.P."/>
            <person name="Blackwell M."/>
            <person name="Grigoriev I.V."/>
            <person name="Jeffries T.W."/>
        </authorList>
    </citation>
    <scope>NUCLEOTIDE SEQUENCE [LARGE SCALE GENOMIC DNA]</scope>
    <source>
        <strain evidence="3">NRRL Y-1626</strain>
    </source>
</reference>
<evidence type="ECO:0000256" key="1">
    <source>
        <dbReference type="SAM" id="MobiDB-lite"/>
    </source>
</evidence>
<dbReference type="AlphaFoldDB" id="A0A1B7TJK4"/>
<evidence type="ECO:0000313" key="3">
    <source>
        <dbReference type="Proteomes" id="UP000092321"/>
    </source>
</evidence>
<accession>A0A1B7TJK4</accession>
<dbReference type="Proteomes" id="UP000092321">
    <property type="component" value="Unassembled WGS sequence"/>
</dbReference>
<feature type="compositionally biased region" description="Basic and acidic residues" evidence="1">
    <location>
        <begin position="32"/>
        <end position="43"/>
    </location>
</feature>
<sequence length="98" mass="11735">MDLVEYIKFYEEVEKLKSSNEEFQSDSNSFNDNKENNIQKIDNENNNSEFIVHRNNNNKDVIINQEDVENLVVDDYSDNQIEDIEQIHESIQKYNIIF</sequence>
<feature type="compositionally biased region" description="Polar residues" evidence="1">
    <location>
        <begin position="21"/>
        <end position="30"/>
    </location>
</feature>
<proteinExistence type="predicted"/>
<protein>
    <submittedName>
        <fullName evidence="2">Uncharacterized protein</fullName>
    </submittedName>
</protein>
<dbReference type="EMBL" id="LXPE01000002">
    <property type="protein sequence ID" value="OBA28878.1"/>
    <property type="molecule type" value="Genomic_DNA"/>
</dbReference>
<keyword evidence="3" id="KW-1185">Reference proteome</keyword>
<evidence type="ECO:0000313" key="2">
    <source>
        <dbReference type="EMBL" id="OBA28878.1"/>
    </source>
</evidence>
<feature type="region of interest" description="Disordered" evidence="1">
    <location>
        <begin position="18"/>
        <end position="44"/>
    </location>
</feature>
<gene>
    <name evidence="2" type="ORF">HANVADRAFT_84476</name>
</gene>
<comment type="caution">
    <text evidence="2">The sequence shown here is derived from an EMBL/GenBank/DDBJ whole genome shotgun (WGS) entry which is preliminary data.</text>
</comment>
<name>A0A1B7TJK4_9ASCO</name>